<gene>
    <name evidence="3" type="ORF">A9Q84_17155</name>
</gene>
<reference evidence="4" key="1">
    <citation type="journal article" date="2017" name="Proc. Natl. Acad. Sci. U.S.A.">
        <title>Simulation of Deepwater Horizon oil plume reveals substrate specialization within a complex community of hydrocarbon-degraders.</title>
        <authorList>
            <person name="Hu P."/>
            <person name="Dubinsky E.A."/>
            <person name="Probst A.J."/>
            <person name="Wang J."/>
            <person name="Sieber C.M.K."/>
            <person name="Tom L.M."/>
            <person name="Gardinali P."/>
            <person name="Banfield J.F."/>
            <person name="Atlas R.M."/>
            <person name="Andersen G.L."/>
        </authorList>
    </citation>
    <scope>NUCLEOTIDE SEQUENCE [LARGE SCALE GENOMIC DNA]</scope>
</reference>
<organism evidence="3 4">
    <name type="scientific">Halobacteriovorax marinus</name>
    <dbReference type="NCBI Taxonomy" id="97084"/>
    <lineage>
        <taxon>Bacteria</taxon>
        <taxon>Pseudomonadati</taxon>
        <taxon>Bdellovibrionota</taxon>
        <taxon>Bacteriovoracia</taxon>
        <taxon>Bacteriovoracales</taxon>
        <taxon>Halobacteriovoraceae</taxon>
        <taxon>Halobacteriovorax</taxon>
    </lineage>
</organism>
<evidence type="ECO:0000256" key="1">
    <source>
        <dbReference type="ARBA" id="ARBA00022729"/>
    </source>
</evidence>
<sequence>MKALMITLAVLTLSLSANAHQRRGHHNANRGAMYGKVKLGSMAIHENTERNVIKLSKCGARKANKKVSYIKLLVKSENVQIDKLKVTFQNGAKQVLNVKDHFRVGETSRWIDLKGQKRCIKKIVVVGDADSFGYNLRKKARVTFFGM</sequence>
<comment type="caution">
    <text evidence="3">The sequence shown here is derived from an EMBL/GenBank/DDBJ whole genome shotgun (WGS) entry which is preliminary data.</text>
</comment>
<accession>A0A1Y5F7J2</accession>
<evidence type="ECO:0000313" key="3">
    <source>
        <dbReference type="EMBL" id="OUR94837.1"/>
    </source>
</evidence>
<dbReference type="EMBL" id="MAAO01000010">
    <property type="protein sequence ID" value="OUR94837.1"/>
    <property type="molecule type" value="Genomic_DNA"/>
</dbReference>
<name>A0A1Y5F7J2_9BACT</name>
<feature type="signal peptide" evidence="2">
    <location>
        <begin position="1"/>
        <end position="19"/>
    </location>
</feature>
<dbReference type="InterPro" id="IPR020240">
    <property type="entry name" value="UPF0412_YaaI"/>
</dbReference>
<evidence type="ECO:0008006" key="5">
    <source>
        <dbReference type="Google" id="ProtNLM"/>
    </source>
</evidence>
<keyword evidence="1 2" id="KW-0732">Signal</keyword>
<evidence type="ECO:0000313" key="4">
    <source>
        <dbReference type="Proteomes" id="UP000196531"/>
    </source>
</evidence>
<dbReference type="Pfam" id="PF10807">
    <property type="entry name" value="DUF2541"/>
    <property type="match status" value="1"/>
</dbReference>
<protein>
    <recommendedName>
        <fullName evidence="5">DUF2541 family protein</fullName>
    </recommendedName>
</protein>
<feature type="chain" id="PRO_5012712090" description="DUF2541 family protein" evidence="2">
    <location>
        <begin position="20"/>
        <end position="147"/>
    </location>
</feature>
<dbReference type="AlphaFoldDB" id="A0A1Y5F7J2"/>
<proteinExistence type="predicted"/>
<dbReference type="Proteomes" id="UP000196531">
    <property type="component" value="Unassembled WGS sequence"/>
</dbReference>
<evidence type="ECO:0000256" key="2">
    <source>
        <dbReference type="SAM" id="SignalP"/>
    </source>
</evidence>